<evidence type="ECO:0000256" key="9">
    <source>
        <dbReference type="SAM" id="MobiDB-lite"/>
    </source>
</evidence>
<dbReference type="InterPro" id="IPR002401">
    <property type="entry name" value="Cyt_P450_E_grp-I"/>
</dbReference>
<keyword evidence="2 7" id="KW-0349">Heme</keyword>
<dbReference type="Proteomes" id="UP000054558">
    <property type="component" value="Unassembled WGS sequence"/>
</dbReference>
<name>A0A1Y1HTI4_KLENI</name>
<evidence type="ECO:0000313" key="10">
    <source>
        <dbReference type="EMBL" id="GAQ79836.1"/>
    </source>
</evidence>
<dbReference type="EMBL" id="DF236988">
    <property type="protein sequence ID" value="GAQ79836.1"/>
    <property type="molecule type" value="Genomic_DNA"/>
</dbReference>
<evidence type="ECO:0000256" key="6">
    <source>
        <dbReference type="ARBA" id="ARBA00023033"/>
    </source>
</evidence>
<dbReference type="GO" id="GO:0004497">
    <property type="term" value="F:monooxygenase activity"/>
    <property type="evidence" value="ECO:0000318"/>
    <property type="project" value="GO_Central"/>
</dbReference>
<proteinExistence type="inferred from homology"/>
<dbReference type="PRINTS" id="PR00463">
    <property type="entry name" value="EP450I"/>
</dbReference>
<gene>
    <name evidence="10" type="ORF">KFL_000390260</name>
</gene>
<protein>
    <submittedName>
        <fullName evidence="10">Cytochrome p450</fullName>
    </submittedName>
</protein>
<comment type="similarity">
    <text evidence="1 8">Belongs to the cytochrome P450 family.</text>
</comment>
<keyword evidence="3 7" id="KW-0479">Metal-binding</keyword>
<keyword evidence="11" id="KW-1185">Reference proteome</keyword>
<dbReference type="PRINTS" id="PR00385">
    <property type="entry name" value="P450"/>
</dbReference>
<dbReference type="AlphaFoldDB" id="A0A1Y1HTI4"/>
<sequence length="459" mass="51063">MEGMKQSGSPNGSPRLPPGNLGLPVLGETLDYLKSQNTEDPDSFVRERQAKYGRTFLTNLLGNNMVMVTAPELAELLLTDEKLFKTEWPKSTRMLLGERSVTTTQGARHKNLRSLVTGPLSLDNLKRYVPVIEERVLAQLGTWESGTTVAAYQELRKLTFSIISELIFGAKPGPQADRLSGFFNKWLVGLFSLFAVRIPFTGFAASMDARDAILEETAGILKERRSALASGAPVPNDILTRLMTEKDAQGAQLSDEDLQDNLLALLFAGHDTSASALASIIRYLSDDPAVVQKLREEHADVRSRKEAGEPLTWEDVRKMSYTEKVISEGLRVRPVVANNFKVATRDVSIDGYVIPAGHNVTLNYRSIMRSEALFPEPKAFKPERFDEKPAPYTFLPFGSGERQCPGSALARMEMAVFLYHFVNDWEWTLVNPAEATSYFPLPQPVEGLPIKRRKRSAAD</sequence>
<dbReference type="PANTHER" id="PTHR24286:SF384">
    <property type="entry name" value="P450, PUTATIVE (EUROFUNG)-RELATED"/>
    <property type="match status" value="1"/>
</dbReference>
<organism evidence="10 11">
    <name type="scientific">Klebsormidium nitens</name>
    <name type="common">Green alga</name>
    <name type="synonym">Ulothrix nitens</name>
    <dbReference type="NCBI Taxonomy" id="105231"/>
    <lineage>
        <taxon>Eukaryota</taxon>
        <taxon>Viridiplantae</taxon>
        <taxon>Streptophyta</taxon>
        <taxon>Klebsormidiophyceae</taxon>
        <taxon>Klebsormidiales</taxon>
        <taxon>Klebsormidiaceae</taxon>
        <taxon>Klebsormidium</taxon>
    </lineage>
</organism>
<dbReference type="OrthoDB" id="1372046at2759"/>
<accession>A0A1Y1HTI4</accession>
<dbReference type="PROSITE" id="PS00086">
    <property type="entry name" value="CYTOCHROME_P450"/>
    <property type="match status" value="1"/>
</dbReference>
<dbReference type="Pfam" id="PF00067">
    <property type="entry name" value="p450"/>
    <property type="match status" value="1"/>
</dbReference>
<evidence type="ECO:0000256" key="7">
    <source>
        <dbReference type="PIRSR" id="PIRSR602401-1"/>
    </source>
</evidence>
<evidence type="ECO:0000256" key="3">
    <source>
        <dbReference type="ARBA" id="ARBA00022723"/>
    </source>
</evidence>
<feature type="compositionally biased region" description="Low complexity" evidence="9">
    <location>
        <begin position="7"/>
        <end position="21"/>
    </location>
</feature>
<comment type="cofactor">
    <cofactor evidence="7">
        <name>heme</name>
        <dbReference type="ChEBI" id="CHEBI:30413"/>
    </cofactor>
</comment>
<feature type="binding site" description="axial binding residue" evidence="7">
    <location>
        <position position="404"/>
    </location>
    <ligand>
        <name>heme</name>
        <dbReference type="ChEBI" id="CHEBI:30413"/>
    </ligand>
    <ligandPart>
        <name>Fe</name>
        <dbReference type="ChEBI" id="CHEBI:18248"/>
    </ligandPart>
</feature>
<dbReference type="InterPro" id="IPR036396">
    <property type="entry name" value="Cyt_P450_sf"/>
</dbReference>
<dbReference type="InterPro" id="IPR017972">
    <property type="entry name" value="Cyt_P450_CS"/>
</dbReference>
<evidence type="ECO:0000256" key="8">
    <source>
        <dbReference type="RuleBase" id="RU000461"/>
    </source>
</evidence>
<dbReference type="Gene3D" id="1.10.630.10">
    <property type="entry name" value="Cytochrome P450"/>
    <property type="match status" value="1"/>
</dbReference>
<evidence type="ECO:0000313" key="11">
    <source>
        <dbReference type="Proteomes" id="UP000054558"/>
    </source>
</evidence>
<keyword evidence="4 8" id="KW-0560">Oxidoreductase</keyword>
<evidence type="ECO:0000256" key="2">
    <source>
        <dbReference type="ARBA" id="ARBA00022617"/>
    </source>
</evidence>
<dbReference type="PANTHER" id="PTHR24286">
    <property type="entry name" value="CYTOCHROME P450 26"/>
    <property type="match status" value="1"/>
</dbReference>
<dbReference type="STRING" id="105231.A0A1Y1HTI4"/>
<feature type="region of interest" description="Disordered" evidence="9">
    <location>
        <begin position="1"/>
        <end position="21"/>
    </location>
</feature>
<evidence type="ECO:0000256" key="5">
    <source>
        <dbReference type="ARBA" id="ARBA00023004"/>
    </source>
</evidence>
<dbReference type="GO" id="GO:0016705">
    <property type="term" value="F:oxidoreductase activity, acting on paired donors, with incorporation or reduction of molecular oxygen"/>
    <property type="evidence" value="ECO:0007669"/>
    <property type="project" value="InterPro"/>
</dbReference>
<keyword evidence="6 8" id="KW-0503">Monooxygenase</keyword>
<dbReference type="GO" id="GO:0020037">
    <property type="term" value="F:heme binding"/>
    <property type="evidence" value="ECO:0007669"/>
    <property type="project" value="InterPro"/>
</dbReference>
<dbReference type="OMA" id="VINHELH"/>
<dbReference type="GO" id="GO:0005506">
    <property type="term" value="F:iron ion binding"/>
    <property type="evidence" value="ECO:0007669"/>
    <property type="project" value="InterPro"/>
</dbReference>
<dbReference type="SUPFAM" id="SSF48264">
    <property type="entry name" value="Cytochrome P450"/>
    <property type="match status" value="1"/>
</dbReference>
<evidence type="ECO:0000256" key="4">
    <source>
        <dbReference type="ARBA" id="ARBA00023002"/>
    </source>
</evidence>
<dbReference type="InterPro" id="IPR001128">
    <property type="entry name" value="Cyt_P450"/>
</dbReference>
<evidence type="ECO:0000256" key="1">
    <source>
        <dbReference type="ARBA" id="ARBA00010617"/>
    </source>
</evidence>
<reference evidence="10 11" key="1">
    <citation type="journal article" date="2014" name="Nat. Commun.">
        <title>Klebsormidium flaccidum genome reveals primary factors for plant terrestrial adaptation.</title>
        <authorList>
            <person name="Hori K."/>
            <person name="Maruyama F."/>
            <person name="Fujisawa T."/>
            <person name="Togashi T."/>
            <person name="Yamamoto N."/>
            <person name="Seo M."/>
            <person name="Sato S."/>
            <person name="Yamada T."/>
            <person name="Mori H."/>
            <person name="Tajima N."/>
            <person name="Moriyama T."/>
            <person name="Ikeuchi M."/>
            <person name="Watanabe M."/>
            <person name="Wada H."/>
            <person name="Kobayashi K."/>
            <person name="Saito M."/>
            <person name="Masuda T."/>
            <person name="Sasaki-Sekimoto Y."/>
            <person name="Mashiguchi K."/>
            <person name="Awai K."/>
            <person name="Shimojima M."/>
            <person name="Masuda S."/>
            <person name="Iwai M."/>
            <person name="Nobusawa T."/>
            <person name="Narise T."/>
            <person name="Kondo S."/>
            <person name="Saito H."/>
            <person name="Sato R."/>
            <person name="Murakawa M."/>
            <person name="Ihara Y."/>
            <person name="Oshima-Yamada Y."/>
            <person name="Ohtaka K."/>
            <person name="Satoh M."/>
            <person name="Sonobe K."/>
            <person name="Ishii M."/>
            <person name="Ohtani R."/>
            <person name="Kanamori-Sato M."/>
            <person name="Honoki R."/>
            <person name="Miyazaki D."/>
            <person name="Mochizuki H."/>
            <person name="Umetsu J."/>
            <person name="Higashi K."/>
            <person name="Shibata D."/>
            <person name="Kamiya Y."/>
            <person name="Sato N."/>
            <person name="Nakamura Y."/>
            <person name="Tabata S."/>
            <person name="Ida S."/>
            <person name="Kurokawa K."/>
            <person name="Ohta H."/>
        </authorList>
    </citation>
    <scope>NUCLEOTIDE SEQUENCE [LARGE SCALE GENOMIC DNA]</scope>
    <source>
        <strain evidence="10 11">NIES-2285</strain>
    </source>
</reference>
<keyword evidence="5 7" id="KW-0408">Iron</keyword>